<evidence type="ECO:0000256" key="1">
    <source>
        <dbReference type="SAM" id="MobiDB-lite"/>
    </source>
</evidence>
<organism evidence="2 3">
    <name type="scientific">Streblomastix strix</name>
    <dbReference type="NCBI Taxonomy" id="222440"/>
    <lineage>
        <taxon>Eukaryota</taxon>
        <taxon>Metamonada</taxon>
        <taxon>Preaxostyla</taxon>
        <taxon>Oxymonadida</taxon>
        <taxon>Streblomastigidae</taxon>
        <taxon>Streblomastix</taxon>
    </lineage>
</organism>
<gene>
    <name evidence="2" type="ORF">EZS28_008932</name>
</gene>
<reference evidence="2 3" key="1">
    <citation type="submission" date="2019-03" db="EMBL/GenBank/DDBJ databases">
        <title>Single cell metagenomics reveals metabolic interactions within the superorganism composed of flagellate Streblomastix strix and complex community of Bacteroidetes bacteria on its surface.</title>
        <authorList>
            <person name="Treitli S.C."/>
            <person name="Kolisko M."/>
            <person name="Husnik F."/>
            <person name="Keeling P."/>
            <person name="Hampl V."/>
        </authorList>
    </citation>
    <scope>NUCLEOTIDE SEQUENCE [LARGE SCALE GENOMIC DNA]</scope>
    <source>
        <strain evidence="2">ST1C</strain>
    </source>
</reference>
<protein>
    <submittedName>
        <fullName evidence="2">Uncharacterized protein</fullName>
    </submittedName>
</protein>
<feature type="region of interest" description="Disordered" evidence="1">
    <location>
        <begin position="224"/>
        <end position="246"/>
    </location>
</feature>
<comment type="caution">
    <text evidence="2">The sequence shown here is derived from an EMBL/GenBank/DDBJ whole genome shotgun (WGS) entry which is preliminary data.</text>
</comment>
<dbReference type="AlphaFoldDB" id="A0A5J4WKL7"/>
<evidence type="ECO:0000313" key="2">
    <source>
        <dbReference type="EMBL" id="KAA6395544.1"/>
    </source>
</evidence>
<feature type="compositionally biased region" description="Polar residues" evidence="1">
    <location>
        <begin position="224"/>
        <end position="238"/>
    </location>
</feature>
<name>A0A5J4WKL7_9EUKA</name>
<dbReference type="OrthoDB" id="7477527at2759"/>
<evidence type="ECO:0000313" key="3">
    <source>
        <dbReference type="Proteomes" id="UP000324800"/>
    </source>
</evidence>
<dbReference type="EMBL" id="SNRW01001655">
    <property type="protein sequence ID" value="KAA6395544.1"/>
    <property type="molecule type" value="Genomic_DNA"/>
</dbReference>
<sequence length="246" mass="28043">MDTGGLSKVIHGVNIVTILTTDHRITHVVGVDFNSLNPSVISSEPHKFIKYSGGKKKIDGSQTGKIRISDAAEGIGETVGSKPEQKENYGQIFRELQINAILIKSDSSITVQDLAKQRAGQTFVVEVVKIILLYRADEDSISDIKNIRIHKLYNRRSEQTLKEEKEIIWIIVFTKSSKNEIFWIRPPIPKISKAFVTWNRFKQITIFQQLILYTWRELINTESGQGNDENEGYTTTRKNYGIPHKQ</sequence>
<dbReference type="Proteomes" id="UP000324800">
    <property type="component" value="Unassembled WGS sequence"/>
</dbReference>
<proteinExistence type="predicted"/>
<accession>A0A5J4WKL7</accession>